<dbReference type="EMBL" id="PNIN01000033">
    <property type="protein sequence ID" value="PMP71897.1"/>
    <property type="molecule type" value="Genomic_DNA"/>
</dbReference>
<keyword evidence="1" id="KW-0863">Zinc-finger</keyword>
<dbReference type="PROSITE" id="PS50966">
    <property type="entry name" value="ZF_SWIM"/>
    <property type="match status" value="1"/>
</dbReference>
<keyword evidence="1" id="KW-0479">Metal-binding</keyword>
<name>A0A2J6WNB7_9BACT</name>
<gene>
    <name evidence="3" type="ORF">C0187_03060</name>
</gene>
<accession>A0A2J6WNB7</accession>
<comment type="caution">
    <text evidence="3">The sequence shown here is derived from an EMBL/GenBank/DDBJ whole genome shotgun (WGS) entry which is preliminary data.</text>
</comment>
<dbReference type="InterPro" id="IPR007527">
    <property type="entry name" value="Znf_SWIM"/>
</dbReference>
<evidence type="ECO:0000313" key="4">
    <source>
        <dbReference type="Proteomes" id="UP000242881"/>
    </source>
</evidence>
<protein>
    <recommendedName>
        <fullName evidence="2">SWIM-type domain-containing protein</fullName>
    </recommendedName>
</protein>
<organism evidence="3 4">
    <name type="scientific">Calditerrivibrio nitroreducens</name>
    <dbReference type="NCBI Taxonomy" id="477976"/>
    <lineage>
        <taxon>Bacteria</taxon>
        <taxon>Pseudomonadati</taxon>
        <taxon>Deferribacterota</taxon>
        <taxon>Deferribacteres</taxon>
        <taxon>Deferribacterales</taxon>
        <taxon>Calditerrivibrionaceae</taxon>
    </lineage>
</organism>
<keyword evidence="1" id="KW-0862">Zinc</keyword>
<proteinExistence type="predicted"/>
<dbReference type="RefSeq" id="WP_424605620.1">
    <property type="nucleotide sequence ID" value="NZ_JBNAVA010000005.1"/>
</dbReference>
<dbReference type="AlphaFoldDB" id="A0A2J6WNB7"/>
<feature type="domain" description="SWIM-type" evidence="2">
    <location>
        <begin position="51"/>
        <end position="87"/>
    </location>
</feature>
<dbReference type="GO" id="GO:0008270">
    <property type="term" value="F:zinc ion binding"/>
    <property type="evidence" value="ECO:0007669"/>
    <property type="project" value="UniProtKB-KW"/>
</dbReference>
<reference evidence="3 4" key="1">
    <citation type="submission" date="2018-01" db="EMBL/GenBank/DDBJ databases">
        <title>Metagenomic assembled genomes from two thermal pools in the Uzon Caldera, Kamchatka, Russia.</title>
        <authorList>
            <person name="Wilkins L."/>
            <person name="Ettinger C."/>
        </authorList>
    </citation>
    <scope>NUCLEOTIDE SEQUENCE [LARGE SCALE GENOMIC DNA]</scope>
    <source>
        <strain evidence="3">ZAV-05</strain>
    </source>
</reference>
<evidence type="ECO:0000259" key="2">
    <source>
        <dbReference type="PROSITE" id="PS50966"/>
    </source>
</evidence>
<evidence type="ECO:0000256" key="1">
    <source>
        <dbReference type="PROSITE-ProRule" id="PRU00325"/>
    </source>
</evidence>
<evidence type="ECO:0000313" key="3">
    <source>
        <dbReference type="EMBL" id="PMP71897.1"/>
    </source>
</evidence>
<dbReference type="Proteomes" id="UP000242881">
    <property type="component" value="Unassembled WGS sequence"/>
</dbReference>
<sequence>MQLFKLTEDQLRNSATTLIIQRAENYIGKFNNCKIEGSVLKGTIKGNHGIYNVELKIDTDPIQYKCDCDTAKTSFCKHAAALGLTYIYTPWVFELDHIPDRTKISSFEELQYYVKTVKLKDLLEDLRGCCITVAQLSELLGISAQQLLAIVKDDQSNKHHILTDPIKLSCMYLLEKRLQFK</sequence>